<organism evidence="7 8">
    <name type="scientific">Pukyongia salina</name>
    <dbReference type="NCBI Taxonomy" id="2094025"/>
    <lineage>
        <taxon>Bacteria</taxon>
        <taxon>Pseudomonadati</taxon>
        <taxon>Bacteroidota</taxon>
        <taxon>Flavobacteriia</taxon>
        <taxon>Flavobacteriales</taxon>
        <taxon>Flavobacteriaceae</taxon>
        <taxon>Pukyongia</taxon>
    </lineage>
</organism>
<keyword evidence="5 6" id="KW-0472">Membrane</keyword>
<dbReference type="Gene3D" id="1.10.357.140">
    <property type="entry name" value="UbiA prenyltransferase"/>
    <property type="match status" value="1"/>
</dbReference>
<dbReference type="PANTHER" id="PTHR42723:SF1">
    <property type="entry name" value="CHLOROPHYLL SYNTHASE, CHLOROPLASTIC"/>
    <property type="match status" value="1"/>
</dbReference>
<feature type="transmembrane region" description="Helical" evidence="6">
    <location>
        <begin position="135"/>
        <end position="156"/>
    </location>
</feature>
<dbReference type="GO" id="GO:0016765">
    <property type="term" value="F:transferase activity, transferring alkyl or aryl (other than methyl) groups"/>
    <property type="evidence" value="ECO:0007669"/>
    <property type="project" value="InterPro"/>
</dbReference>
<evidence type="ECO:0000256" key="3">
    <source>
        <dbReference type="ARBA" id="ARBA00022692"/>
    </source>
</evidence>
<evidence type="ECO:0000256" key="2">
    <source>
        <dbReference type="ARBA" id="ARBA00022475"/>
    </source>
</evidence>
<evidence type="ECO:0000313" key="7">
    <source>
        <dbReference type="EMBL" id="AVI52136.1"/>
    </source>
</evidence>
<dbReference type="OrthoDB" id="9811562at2"/>
<dbReference type="PANTHER" id="PTHR42723">
    <property type="entry name" value="CHLOROPHYLL SYNTHASE"/>
    <property type="match status" value="1"/>
</dbReference>
<proteinExistence type="predicted"/>
<dbReference type="RefSeq" id="WP_105217376.1">
    <property type="nucleotide sequence ID" value="NZ_CP027062.1"/>
</dbReference>
<dbReference type="CDD" id="cd13961">
    <property type="entry name" value="PT_UbiA_DGGGPS"/>
    <property type="match status" value="1"/>
</dbReference>
<reference evidence="7 8" key="1">
    <citation type="submission" date="2018-02" db="EMBL/GenBank/DDBJ databases">
        <title>Genomic analysis of the strain RR4-38 isolated from a seawater recirculating aquaculture system.</title>
        <authorList>
            <person name="Kim Y.-S."/>
            <person name="Jang Y.H."/>
            <person name="Kim K.-H."/>
        </authorList>
    </citation>
    <scope>NUCLEOTIDE SEQUENCE [LARGE SCALE GENOMIC DNA]</scope>
    <source>
        <strain evidence="7 8">RR4-38</strain>
    </source>
</reference>
<feature type="transmembrane region" description="Helical" evidence="6">
    <location>
        <begin position="111"/>
        <end position="128"/>
    </location>
</feature>
<dbReference type="Pfam" id="PF01040">
    <property type="entry name" value="UbiA"/>
    <property type="match status" value="1"/>
</dbReference>
<dbReference type="KEGG" id="aue:C5O00_13615"/>
<comment type="subcellular location">
    <subcellularLocation>
        <location evidence="1">Membrane</location>
        <topology evidence="1">Multi-pass membrane protein</topology>
    </subcellularLocation>
</comment>
<protein>
    <submittedName>
        <fullName evidence="7">Prenyltransferase</fullName>
    </submittedName>
</protein>
<keyword evidence="7" id="KW-0808">Transferase</keyword>
<feature type="transmembrane region" description="Helical" evidence="6">
    <location>
        <begin position="282"/>
        <end position="300"/>
    </location>
</feature>
<evidence type="ECO:0000256" key="5">
    <source>
        <dbReference type="ARBA" id="ARBA00023136"/>
    </source>
</evidence>
<dbReference type="InterPro" id="IPR000537">
    <property type="entry name" value="UbiA_prenyltransferase"/>
</dbReference>
<feature type="transmembrane region" description="Helical" evidence="6">
    <location>
        <begin position="176"/>
        <end position="194"/>
    </location>
</feature>
<dbReference type="Proteomes" id="UP000238442">
    <property type="component" value="Chromosome"/>
</dbReference>
<name>A0A2S0HZU1_9FLAO</name>
<feature type="transmembrane region" description="Helical" evidence="6">
    <location>
        <begin position="38"/>
        <end position="58"/>
    </location>
</feature>
<gene>
    <name evidence="7" type="ORF">C5O00_13615</name>
</gene>
<feature type="transmembrane region" description="Helical" evidence="6">
    <location>
        <begin position="223"/>
        <end position="243"/>
    </location>
</feature>
<keyword evidence="4 6" id="KW-1133">Transmembrane helix</keyword>
<keyword evidence="3 6" id="KW-0812">Transmembrane</keyword>
<sequence length="301" mass="33904">MAYLKIIRPLNLMLLALVQLLIKFVLFDTFQVEMAMNSYQFLWLVIATLAIAAAGNVVNDIYDIEIDKVNKPDKVVVGKKISEKRAFTYYIFLNSIGVISGFVLANQLGKPGLAAVFIVISALLYIYSTQLKAMLLVGNIVISLLVAFSLLIVLIFDLYPIAVNGLSEAQINVSRLVFHYAIFAFFINLMRELVKDLEDINGDKKGDIRTLAIAMGRQRTTMLVFAMATVLIFSIVTYVYTFLYDKQLMVLYFLFLIVAPLIYFCIRAWGAASQKEYAAMSAILKIAMFTGMCSIICYRFI</sequence>
<dbReference type="GO" id="GO:0016020">
    <property type="term" value="C:membrane"/>
    <property type="evidence" value="ECO:0007669"/>
    <property type="project" value="UniProtKB-SubCell"/>
</dbReference>
<dbReference type="EMBL" id="CP027062">
    <property type="protein sequence ID" value="AVI52136.1"/>
    <property type="molecule type" value="Genomic_DNA"/>
</dbReference>
<evidence type="ECO:0000256" key="4">
    <source>
        <dbReference type="ARBA" id="ARBA00022989"/>
    </source>
</evidence>
<keyword evidence="8" id="KW-1185">Reference proteome</keyword>
<accession>A0A2S0HZU1</accession>
<dbReference type="InterPro" id="IPR050475">
    <property type="entry name" value="Prenyltransferase_related"/>
</dbReference>
<feature type="transmembrane region" description="Helical" evidence="6">
    <location>
        <begin position="12"/>
        <end position="32"/>
    </location>
</feature>
<evidence type="ECO:0000256" key="1">
    <source>
        <dbReference type="ARBA" id="ARBA00004141"/>
    </source>
</evidence>
<dbReference type="NCBIfam" id="NF009512">
    <property type="entry name" value="PRK12872.1-1"/>
    <property type="match status" value="1"/>
</dbReference>
<keyword evidence="2" id="KW-1003">Cell membrane</keyword>
<evidence type="ECO:0000313" key="8">
    <source>
        <dbReference type="Proteomes" id="UP000238442"/>
    </source>
</evidence>
<evidence type="ECO:0000256" key="6">
    <source>
        <dbReference type="SAM" id="Phobius"/>
    </source>
</evidence>
<feature type="transmembrane region" description="Helical" evidence="6">
    <location>
        <begin position="249"/>
        <end position="270"/>
    </location>
</feature>
<feature type="transmembrane region" description="Helical" evidence="6">
    <location>
        <begin position="87"/>
        <end position="105"/>
    </location>
</feature>
<dbReference type="AlphaFoldDB" id="A0A2S0HZU1"/>
<dbReference type="InterPro" id="IPR044878">
    <property type="entry name" value="UbiA_sf"/>
</dbReference>